<feature type="non-terminal residue" evidence="2">
    <location>
        <position position="1"/>
    </location>
</feature>
<organism evidence="2 3">
    <name type="scientific">Mycena metata</name>
    <dbReference type="NCBI Taxonomy" id="1033252"/>
    <lineage>
        <taxon>Eukaryota</taxon>
        <taxon>Fungi</taxon>
        <taxon>Dikarya</taxon>
        <taxon>Basidiomycota</taxon>
        <taxon>Agaricomycotina</taxon>
        <taxon>Agaricomycetes</taxon>
        <taxon>Agaricomycetidae</taxon>
        <taxon>Agaricales</taxon>
        <taxon>Marasmiineae</taxon>
        <taxon>Mycenaceae</taxon>
        <taxon>Mycena</taxon>
    </lineage>
</organism>
<feature type="domain" description="Ribonuclease H1 N-terminal" evidence="1">
    <location>
        <begin position="84"/>
        <end position="125"/>
    </location>
</feature>
<feature type="non-terminal residue" evidence="2">
    <location>
        <position position="140"/>
    </location>
</feature>
<proteinExistence type="predicted"/>
<evidence type="ECO:0000313" key="2">
    <source>
        <dbReference type="EMBL" id="KAJ7689747.1"/>
    </source>
</evidence>
<dbReference type="Pfam" id="PF01693">
    <property type="entry name" value="Cauli_VI"/>
    <property type="match status" value="2"/>
</dbReference>
<dbReference type="InterPro" id="IPR037056">
    <property type="entry name" value="RNase_H1_N_sf"/>
</dbReference>
<dbReference type="Gene3D" id="3.40.970.10">
    <property type="entry name" value="Ribonuclease H1, N-terminal domain"/>
    <property type="match status" value="1"/>
</dbReference>
<gene>
    <name evidence="2" type="ORF">B0H16DRAFT_1273676</name>
</gene>
<feature type="domain" description="Ribonuclease H1 N-terminal" evidence="1">
    <location>
        <begin position="1"/>
        <end position="41"/>
    </location>
</feature>
<name>A0AAD7DEQ3_9AGAR</name>
<dbReference type="AlphaFoldDB" id="A0AAD7DEQ3"/>
<dbReference type="InterPro" id="IPR009027">
    <property type="entry name" value="Ribosomal_bL9/RNase_H1_N"/>
</dbReference>
<dbReference type="SUPFAM" id="SSF55658">
    <property type="entry name" value="L9 N-domain-like"/>
    <property type="match status" value="2"/>
</dbReference>
<protein>
    <recommendedName>
        <fullName evidence="1">Ribonuclease H1 N-terminal domain-containing protein</fullName>
    </recommendedName>
</protein>
<dbReference type="EMBL" id="JARKIB010000881">
    <property type="protein sequence ID" value="KAJ7689747.1"/>
    <property type="molecule type" value="Genomic_DNA"/>
</dbReference>
<comment type="caution">
    <text evidence="2">The sequence shown here is derived from an EMBL/GenBank/DDBJ whole genome shotgun (WGS) entry which is preliminary data.</text>
</comment>
<keyword evidence="3" id="KW-1185">Reference proteome</keyword>
<sequence>YVIYFGREVGVFESWNDVVPRTSGHGLTIYAGYNSLRAATAALQYARAKGWTGDTSPPPYDAAPPRPSDFADNPLNQGAINNRWYAVCRGIRPGVYRSYLECSLNVSGVKRSLHNSFNTRAEAEEAFSSALRTGLVQTLI</sequence>
<reference evidence="2" key="1">
    <citation type="submission" date="2023-03" db="EMBL/GenBank/DDBJ databases">
        <title>Massive genome expansion in bonnet fungi (Mycena s.s.) driven by repeated elements and novel gene families across ecological guilds.</title>
        <authorList>
            <consortium name="Lawrence Berkeley National Laboratory"/>
            <person name="Harder C.B."/>
            <person name="Miyauchi S."/>
            <person name="Viragh M."/>
            <person name="Kuo A."/>
            <person name="Thoen E."/>
            <person name="Andreopoulos B."/>
            <person name="Lu D."/>
            <person name="Skrede I."/>
            <person name="Drula E."/>
            <person name="Henrissat B."/>
            <person name="Morin E."/>
            <person name="Kohler A."/>
            <person name="Barry K."/>
            <person name="LaButti K."/>
            <person name="Morin E."/>
            <person name="Salamov A."/>
            <person name="Lipzen A."/>
            <person name="Mereny Z."/>
            <person name="Hegedus B."/>
            <person name="Baldrian P."/>
            <person name="Stursova M."/>
            <person name="Weitz H."/>
            <person name="Taylor A."/>
            <person name="Grigoriev I.V."/>
            <person name="Nagy L.G."/>
            <person name="Martin F."/>
            <person name="Kauserud H."/>
        </authorList>
    </citation>
    <scope>NUCLEOTIDE SEQUENCE</scope>
    <source>
        <strain evidence="2">CBHHK182m</strain>
    </source>
</reference>
<accession>A0AAD7DEQ3</accession>
<dbReference type="InterPro" id="IPR011320">
    <property type="entry name" value="RNase_H1_N"/>
</dbReference>
<evidence type="ECO:0000259" key="1">
    <source>
        <dbReference type="Pfam" id="PF01693"/>
    </source>
</evidence>
<dbReference type="Proteomes" id="UP001215598">
    <property type="component" value="Unassembled WGS sequence"/>
</dbReference>
<evidence type="ECO:0000313" key="3">
    <source>
        <dbReference type="Proteomes" id="UP001215598"/>
    </source>
</evidence>